<keyword evidence="1" id="KW-0472">Membrane</keyword>
<organism evidence="2 3">
    <name type="scientific">Ascaris lumbricoides</name>
    <name type="common">Giant roundworm</name>
    <dbReference type="NCBI Taxonomy" id="6252"/>
    <lineage>
        <taxon>Eukaryota</taxon>
        <taxon>Metazoa</taxon>
        <taxon>Ecdysozoa</taxon>
        <taxon>Nematoda</taxon>
        <taxon>Chromadorea</taxon>
        <taxon>Rhabditida</taxon>
        <taxon>Spirurina</taxon>
        <taxon>Ascaridomorpha</taxon>
        <taxon>Ascaridoidea</taxon>
        <taxon>Ascarididae</taxon>
        <taxon>Ascaris</taxon>
    </lineage>
</organism>
<proteinExistence type="predicted"/>
<dbReference type="Proteomes" id="UP000036681">
    <property type="component" value="Unplaced"/>
</dbReference>
<feature type="transmembrane region" description="Helical" evidence="1">
    <location>
        <begin position="109"/>
        <end position="130"/>
    </location>
</feature>
<dbReference type="AlphaFoldDB" id="A0A0M3HLM7"/>
<feature type="transmembrane region" description="Helical" evidence="1">
    <location>
        <begin position="6"/>
        <end position="23"/>
    </location>
</feature>
<evidence type="ECO:0000313" key="2">
    <source>
        <dbReference type="Proteomes" id="UP000036681"/>
    </source>
</evidence>
<accession>A0A0M3HLM7</accession>
<dbReference type="WBParaSite" id="ALUE_0000242201-mRNA-1">
    <property type="protein sequence ID" value="ALUE_0000242201-mRNA-1"/>
    <property type="gene ID" value="ALUE_0000242201"/>
</dbReference>
<evidence type="ECO:0000256" key="1">
    <source>
        <dbReference type="SAM" id="Phobius"/>
    </source>
</evidence>
<protein>
    <submittedName>
        <fullName evidence="3">Ig-like domain-containing protein</fullName>
    </submittedName>
</protein>
<sequence>MINWNFICSISNPLCSILSVIYFKKKKSYRFSLQVLNPHYEWNRSGDMFLDDELITNTHSKWLFGEDNSGDICKWTQQYLERIVNSHRRFHLITADGSLYCQVVINCHFFSIGILISIFISDSLSFLYYYNTFLTDSLLRSFAVSAYITDCFSVLFVLKTMASISGILLDEREYER</sequence>
<keyword evidence="1" id="KW-1133">Transmembrane helix</keyword>
<name>A0A0M3HLM7_ASCLU</name>
<feature type="transmembrane region" description="Helical" evidence="1">
    <location>
        <begin position="142"/>
        <end position="169"/>
    </location>
</feature>
<keyword evidence="2" id="KW-1185">Reference proteome</keyword>
<evidence type="ECO:0000313" key="3">
    <source>
        <dbReference type="WBParaSite" id="ALUE_0000242201-mRNA-1"/>
    </source>
</evidence>
<reference evidence="3" key="1">
    <citation type="submission" date="2017-02" db="UniProtKB">
        <authorList>
            <consortium name="WormBaseParasite"/>
        </authorList>
    </citation>
    <scope>IDENTIFICATION</scope>
</reference>
<keyword evidence="1" id="KW-0812">Transmembrane</keyword>